<name>A0A3D9SQQ2_9ACTN</name>
<protein>
    <submittedName>
        <fullName evidence="2">Uncharacterized protein DUF397</fullName>
    </submittedName>
</protein>
<dbReference type="OrthoDB" id="3696951at2"/>
<keyword evidence="3" id="KW-1185">Reference proteome</keyword>
<sequence length="64" mass="6902">MTTDAQWRKSSHSACNGQCTEAARLGAFMAVRDSKNVGGGHITLRPDGWRTLITAIKAGHHDLP</sequence>
<evidence type="ECO:0000313" key="3">
    <source>
        <dbReference type="Proteomes" id="UP000256661"/>
    </source>
</evidence>
<dbReference type="InterPro" id="IPR007278">
    <property type="entry name" value="DUF397"/>
</dbReference>
<reference evidence="2 3" key="1">
    <citation type="submission" date="2018-08" db="EMBL/GenBank/DDBJ databases">
        <title>Sequencing the genomes of 1000 actinobacteria strains.</title>
        <authorList>
            <person name="Klenk H.-P."/>
        </authorList>
    </citation>
    <scope>NUCLEOTIDE SEQUENCE [LARGE SCALE GENOMIC DNA]</scope>
    <source>
        <strain evidence="2 3">DSM 43927</strain>
    </source>
</reference>
<gene>
    <name evidence="2" type="ORF">DFJ69_1733</name>
</gene>
<accession>A0A3D9SQQ2</accession>
<comment type="caution">
    <text evidence="2">The sequence shown here is derived from an EMBL/GenBank/DDBJ whole genome shotgun (WGS) entry which is preliminary data.</text>
</comment>
<dbReference type="Pfam" id="PF04149">
    <property type="entry name" value="DUF397"/>
    <property type="match status" value="1"/>
</dbReference>
<feature type="domain" description="DUF397" evidence="1">
    <location>
        <begin position="5"/>
        <end position="57"/>
    </location>
</feature>
<evidence type="ECO:0000313" key="2">
    <source>
        <dbReference type="EMBL" id="REE96303.1"/>
    </source>
</evidence>
<dbReference type="Proteomes" id="UP000256661">
    <property type="component" value="Unassembled WGS sequence"/>
</dbReference>
<organism evidence="2 3">
    <name type="scientific">Thermomonospora umbrina</name>
    <dbReference type="NCBI Taxonomy" id="111806"/>
    <lineage>
        <taxon>Bacteria</taxon>
        <taxon>Bacillati</taxon>
        <taxon>Actinomycetota</taxon>
        <taxon>Actinomycetes</taxon>
        <taxon>Streptosporangiales</taxon>
        <taxon>Thermomonosporaceae</taxon>
        <taxon>Thermomonospora</taxon>
    </lineage>
</organism>
<evidence type="ECO:0000259" key="1">
    <source>
        <dbReference type="Pfam" id="PF04149"/>
    </source>
</evidence>
<dbReference type="RefSeq" id="WP_116021969.1">
    <property type="nucleotide sequence ID" value="NZ_QTTT01000001.1"/>
</dbReference>
<dbReference type="EMBL" id="QTTT01000001">
    <property type="protein sequence ID" value="REE96303.1"/>
    <property type="molecule type" value="Genomic_DNA"/>
</dbReference>
<proteinExistence type="predicted"/>
<dbReference type="AlphaFoldDB" id="A0A3D9SQQ2"/>